<keyword evidence="8 9" id="KW-0051">Antiviral defense</keyword>
<accession>A0A221KGE7</accession>
<keyword evidence="6 9" id="KW-0378">Hydrolase</keyword>
<keyword evidence="4 9" id="KW-0479">Metal-binding</keyword>
<dbReference type="EC" id="3.1.-.-" evidence="9"/>
<keyword evidence="5 9" id="KW-0255">Endonuclease</keyword>
<evidence type="ECO:0000313" key="11">
    <source>
        <dbReference type="Proteomes" id="UP000199729"/>
    </source>
</evidence>
<dbReference type="InterPro" id="IPR021127">
    <property type="entry name" value="CRISPR_associated_Cas2"/>
</dbReference>
<evidence type="ECO:0000313" key="10">
    <source>
        <dbReference type="EMBL" id="ASM77927.1"/>
    </source>
</evidence>
<dbReference type="Gene3D" id="3.30.70.240">
    <property type="match status" value="1"/>
</dbReference>
<evidence type="ECO:0000256" key="5">
    <source>
        <dbReference type="ARBA" id="ARBA00022759"/>
    </source>
</evidence>
<keyword evidence="3 9" id="KW-0540">Nuclease</keyword>
<dbReference type="SUPFAM" id="SSF143430">
    <property type="entry name" value="TTP0101/SSO1404-like"/>
    <property type="match status" value="1"/>
</dbReference>
<dbReference type="Proteomes" id="UP000199729">
    <property type="component" value="Chromosome"/>
</dbReference>
<dbReference type="OrthoDB" id="9798176at2"/>
<dbReference type="GO" id="GO:0016787">
    <property type="term" value="F:hydrolase activity"/>
    <property type="evidence" value="ECO:0007669"/>
    <property type="project" value="UniProtKB-KW"/>
</dbReference>
<dbReference type="RefSeq" id="WP_089416941.1">
    <property type="nucleotide sequence ID" value="NZ_CP022423.1"/>
</dbReference>
<keyword evidence="11" id="KW-1185">Reference proteome</keyword>
<comment type="cofactor">
    <cofactor evidence="1 9">
        <name>Mg(2+)</name>
        <dbReference type="ChEBI" id="CHEBI:18420"/>
    </cofactor>
</comment>
<comment type="subunit">
    <text evidence="9">Homodimer, forms a heterotetramer with a Cas1 homodimer.</text>
</comment>
<dbReference type="AlphaFoldDB" id="A0A221KGE7"/>
<dbReference type="GO" id="GO:0043571">
    <property type="term" value="P:maintenance of CRISPR repeat elements"/>
    <property type="evidence" value="ECO:0007669"/>
    <property type="project" value="UniProtKB-UniRule"/>
</dbReference>
<dbReference type="KEGG" id="vff:VITFI_CDS2149"/>
<sequence>MADHDVAVWWVCYDIHDPRRSAKILKRLKGVGIPLQYSLFEVRKSAQGMKILMDELAALAAEDDDLRAYRCSGPDAVVRLGRSLVPEGMWLPEGR</sequence>
<evidence type="ECO:0000256" key="3">
    <source>
        <dbReference type="ARBA" id="ARBA00022722"/>
    </source>
</evidence>
<comment type="similarity">
    <text evidence="2 9">Belongs to the CRISPR-associated endoribonuclease Cas2 protein family.</text>
</comment>
<protein>
    <recommendedName>
        <fullName evidence="9">CRISPR-associated endoribonuclease Cas2</fullName>
        <ecNumber evidence="9">3.1.-.-</ecNumber>
    </recommendedName>
</protein>
<dbReference type="CDD" id="cd09725">
    <property type="entry name" value="Cas2_I_II_III"/>
    <property type="match status" value="1"/>
</dbReference>
<name>A0A221KGE7_VITFI</name>
<dbReference type="Pfam" id="PF09827">
    <property type="entry name" value="CRISPR_Cas2"/>
    <property type="match status" value="1"/>
</dbReference>
<dbReference type="InterPro" id="IPR019199">
    <property type="entry name" value="Virulence_VapD/CRISPR_Cas2"/>
</dbReference>
<feature type="binding site" evidence="9">
    <location>
        <position position="14"/>
    </location>
    <ligand>
        <name>Mg(2+)</name>
        <dbReference type="ChEBI" id="CHEBI:18420"/>
        <note>catalytic</note>
    </ligand>
</feature>
<dbReference type="EMBL" id="CP022423">
    <property type="protein sequence ID" value="ASM77927.1"/>
    <property type="molecule type" value="Genomic_DNA"/>
</dbReference>
<organism evidence="10 11">
    <name type="scientific">Vitreoscilla filiformis</name>
    <dbReference type="NCBI Taxonomy" id="63"/>
    <lineage>
        <taxon>Bacteria</taxon>
        <taxon>Pseudomonadati</taxon>
        <taxon>Pseudomonadota</taxon>
        <taxon>Betaproteobacteria</taxon>
        <taxon>Neisseriales</taxon>
        <taxon>Neisseriaceae</taxon>
        <taxon>Vitreoscilla</taxon>
    </lineage>
</organism>
<evidence type="ECO:0000256" key="6">
    <source>
        <dbReference type="ARBA" id="ARBA00022801"/>
    </source>
</evidence>
<dbReference type="GO" id="GO:0051607">
    <property type="term" value="P:defense response to virus"/>
    <property type="evidence" value="ECO:0007669"/>
    <property type="project" value="UniProtKB-UniRule"/>
</dbReference>
<dbReference type="GO" id="GO:0004521">
    <property type="term" value="F:RNA endonuclease activity"/>
    <property type="evidence" value="ECO:0007669"/>
    <property type="project" value="InterPro"/>
</dbReference>
<evidence type="ECO:0000256" key="2">
    <source>
        <dbReference type="ARBA" id="ARBA00009959"/>
    </source>
</evidence>
<comment type="function">
    <text evidence="9">CRISPR (clustered regularly interspaced short palindromic repeat), is an adaptive immune system that provides protection against mobile genetic elements (viruses, transposable elements and conjugative plasmids). CRISPR clusters contain sequences complementary to antecedent mobile elements and target invading nucleic acids. CRISPR clusters are transcribed and processed into CRISPR RNA (crRNA). Functions as a ssRNA-specific endoribonuclease. Involved in the integration of spacer DNA into the CRISPR cassette.</text>
</comment>
<reference evidence="10 11" key="1">
    <citation type="submission" date="2017-07" db="EMBL/GenBank/DDBJ databases">
        <title>Complete Genome Sequence of the cosmetic ferment Vitreoscilla filiformis (ATCC15551).</title>
        <authorList>
            <person name="Contreras S."/>
            <person name="Sagory-Zalkind P."/>
            <person name="Blanquart H."/>
            <person name="Iltis A."/>
            <person name="Morand S.C."/>
        </authorList>
    </citation>
    <scope>NUCLEOTIDE SEQUENCE [LARGE SCALE GENOMIC DNA]</scope>
    <source>
        <strain evidence="10 11">ATCC 15551</strain>
    </source>
</reference>
<gene>
    <name evidence="9" type="primary">cas2</name>
    <name evidence="10" type="ORF">VITFI_CDS2149</name>
</gene>
<evidence type="ECO:0000256" key="7">
    <source>
        <dbReference type="ARBA" id="ARBA00022842"/>
    </source>
</evidence>
<evidence type="ECO:0000256" key="1">
    <source>
        <dbReference type="ARBA" id="ARBA00001946"/>
    </source>
</evidence>
<dbReference type="HAMAP" id="MF_01471">
    <property type="entry name" value="Cas2"/>
    <property type="match status" value="1"/>
</dbReference>
<proteinExistence type="inferred from homology"/>
<evidence type="ECO:0000256" key="8">
    <source>
        <dbReference type="ARBA" id="ARBA00023118"/>
    </source>
</evidence>
<evidence type="ECO:0000256" key="4">
    <source>
        <dbReference type="ARBA" id="ARBA00022723"/>
    </source>
</evidence>
<dbReference type="GO" id="GO:0046872">
    <property type="term" value="F:metal ion binding"/>
    <property type="evidence" value="ECO:0007669"/>
    <property type="project" value="UniProtKB-UniRule"/>
</dbReference>
<evidence type="ECO:0000256" key="9">
    <source>
        <dbReference type="HAMAP-Rule" id="MF_01471"/>
    </source>
</evidence>
<dbReference type="NCBIfam" id="TIGR01573">
    <property type="entry name" value="cas2"/>
    <property type="match status" value="1"/>
</dbReference>
<keyword evidence="7 9" id="KW-0460">Magnesium</keyword>